<feature type="compositionally biased region" description="Pro residues" evidence="1">
    <location>
        <begin position="332"/>
        <end position="345"/>
    </location>
</feature>
<reference evidence="2" key="1">
    <citation type="submission" date="2023-08" db="EMBL/GenBank/DDBJ databases">
        <authorList>
            <person name="Chen Y."/>
            <person name="Shah S."/>
            <person name="Dougan E. K."/>
            <person name="Thang M."/>
            <person name="Chan C."/>
        </authorList>
    </citation>
    <scope>NUCLEOTIDE SEQUENCE</scope>
</reference>
<dbReference type="EMBL" id="CAUJNA010002435">
    <property type="protein sequence ID" value="CAJ1392863.1"/>
    <property type="molecule type" value="Genomic_DNA"/>
</dbReference>
<keyword evidence="3" id="KW-1185">Reference proteome</keyword>
<feature type="compositionally biased region" description="Low complexity" evidence="1">
    <location>
        <begin position="313"/>
        <end position="331"/>
    </location>
</feature>
<comment type="caution">
    <text evidence="2">The sequence shown here is derived from an EMBL/GenBank/DDBJ whole genome shotgun (WGS) entry which is preliminary data.</text>
</comment>
<dbReference type="Proteomes" id="UP001178507">
    <property type="component" value="Unassembled WGS sequence"/>
</dbReference>
<proteinExistence type="predicted"/>
<protein>
    <submittedName>
        <fullName evidence="2">Uncharacterized protein</fullName>
    </submittedName>
</protein>
<feature type="compositionally biased region" description="Basic and acidic residues" evidence="1">
    <location>
        <begin position="388"/>
        <end position="404"/>
    </location>
</feature>
<evidence type="ECO:0000256" key="1">
    <source>
        <dbReference type="SAM" id="MobiDB-lite"/>
    </source>
</evidence>
<accession>A0AA36N853</accession>
<feature type="compositionally biased region" description="Basic residues" evidence="1">
    <location>
        <begin position="107"/>
        <end position="118"/>
    </location>
</feature>
<feature type="compositionally biased region" description="Basic and acidic residues" evidence="1">
    <location>
        <begin position="1"/>
        <end position="20"/>
    </location>
</feature>
<evidence type="ECO:0000313" key="2">
    <source>
        <dbReference type="EMBL" id="CAJ1392863.1"/>
    </source>
</evidence>
<name>A0AA36N853_9DINO</name>
<dbReference type="AlphaFoldDB" id="A0AA36N853"/>
<feature type="compositionally biased region" description="Basic and acidic residues" evidence="1">
    <location>
        <begin position="146"/>
        <end position="185"/>
    </location>
</feature>
<organism evidence="2 3">
    <name type="scientific">Effrenium voratum</name>
    <dbReference type="NCBI Taxonomy" id="2562239"/>
    <lineage>
        <taxon>Eukaryota</taxon>
        <taxon>Sar</taxon>
        <taxon>Alveolata</taxon>
        <taxon>Dinophyceae</taxon>
        <taxon>Suessiales</taxon>
        <taxon>Symbiodiniaceae</taxon>
        <taxon>Effrenium</taxon>
    </lineage>
</organism>
<feature type="compositionally biased region" description="Basic and acidic residues" evidence="1">
    <location>
        <begin position="291"/>
        <end position="306"/>
    </location>
</feature>
<feature type="compositionally biased region" description="Pro residues" evidence="1">
    <location>
        <begin position="355"/>
        <end position="366"/>
    </location>
</feature>
<evidence type="ECO:0000313" key="3">
    <source>
        <dbReference type="Proteomes" id="UP001178507"/>
    </source>
</evidence>
<gene>
    <name evidence="2" type="ORF">EVOR1521_LOCUS17860</name>
</gene>
<feature type="compositionally biased region" description="Low complexity" evidence="1">
    <location>
        <begin position="48"/>
        <end position="64"/>
    </location>
</feature>
<feature type="compositionally biased region" description="Low complexity" evidence="1">
    <location>
        <begin position="367"/>
        <end position="384"/>
    </location>
</feature>
<feature type="compositionally biased region" description="Basic and acidic residues" evidence="1">
    <location>
        <begin position="119"/>
        <end position="138"/>
    </location>
</feature>
<feature type="region of interest" description="Disordered" evidence="1">
    <location>
        <begin position="1"/>
        <end position="414"/>
    </location>
</feature>
<sequence>MLPKLDLHGGRGHRDQETKSGSEAVVALPKLRLLRQVGRDEHEPSRVNARTPRANAPRSPRSPSLEAPKRGRGMRPGREVRSPSPVRHGHHFAEEQSFVPQQDAQHRVRQVLRQKRRKAKEEEELKALEEKERQERQQKSLPQVEAYRRELARKAAEMHRRERATKETAAHEQEQLASARRERVNRYLTPDVISTHLRRFEESSEMSQSGEERERKRPAGSSIRRAPRMESESREVVICGSFATGSVRARHKVMLSPRRQEKPLQSQQSLPKANLLDVGEVSAASTAAEPRVPERSEQPEAPKEEPQLDTEVPPAAESSPPEQPAPSEGPVLPQPAPTDPAPPEPVADALETPAPAEPAPAEPAPAEPASAEPAEPASAEPAEPIAGKAEEHHEAQEELPKEVEIPIGVGEPAK</sequence>